<feature type="domain" description="AB hydrolase-1" evidence="1">
    <location>
        <begin position="62"/>
        <end position="311"/>
    </location>
</feature>
<sequence>MATPAAPPAPTSDGAQLPQSIFSPEHLVKRGWCTVANDKKRAPNPHKLYYELHGEDKPTSKRLVFIMGLNNSSFAWHHQVSYFAALPGYSLLVLDNRGVGWSDSPAGSWSTTEMARDVVEMLDFVGWTEERSLNVIGVSMGGMISQELALLIPTRIRTLLLTSTKSGSRFERPSWKTTSMFGRLSLGLAKTPEEQVRLVTDTLFPPAFLNETVEEEGEFKGKKRREQVEADFLRRYRIGRRQTPAGQAGQMRAVLTHSVDDDRLAGLATFIPRTAIIHGTEDNLINVQRAHELHKAIHGSKLKIVQGGGHALPSQIRDEYNAWIREHVEREG</sequence>
<dbReference type="InterPro" id="IPR029058">
    <property type="entry name" value="AB_hydrolase_fold"/>
</dbReference>
<evidence type="ECO:0000313" key="2">
    <source>
        <dbReference type="EMBL" id="GJN94127.1"/>
    </source>
</evidence>
<name>A0AAV5GXA9_9BASI</name>
<accession>A0AAV5GXA9</accession>
<dbReference type="EMBL" id="BQKY01000016">
    <property type="protein sequence ID" value="GJN94127.1"/>
    <property type="molecule type" value="Genomic_DNA"/>
</dbReference>
<keyword evidence="3" id="KW-1185">Reference proteome</keyword>
<dbReference type="PRINTS" id="PR00111">
    <property type="entry name" value="ABHYDROLASE"/>
</dbReference>
<proteinExistence type="predicted"/>
<organism evidence="2 3">
    <name type="scientific">Rhodotorula paludigena</name>
    <dbReference type="NCBI Taxonomy" id="86838"/>
    <lineage>
        <taxon>Eukaryota</taxon>
        <taxon>Fungi</taxon>
        <taxon>Dikarya</taxon>
        <taxon>Basidiomycota</taxon>
        <taxon>Pucciniomycotina</taxon>
        <taxon>Microbotryomycetes</taxon>
        <taxon>Sporidiobolales</taxon>
        <taxon>Sporidiobolaceae</taxon>
        <taxon>Rhodotorula</taxon>
    </lineage>
</organism>
<evidence type="ECO:0000259" key="1">
    <source>
        <dbReference type="Pfam" id="PF00561"/>
    </source>
</evidence>
<protein>
    <recommendedName>
        <fullName evidence="1">AB hydrolase-1 domain-containing protein</fullName>
    </recommendedName>
</protein>
<dbReference type="InterPro" id="IPR000073">
    <property type="entry name" value="AB_hydrolase_1"/>
</dbReference>
<dbReference type="PANTHER" id="PTHR43433">
    <property type="entry name" value="HYDROLASE, ALPHA/BETA FOLD FAMILY PROTEIN"/>
    <property type="match status" value="1"/>
</dbReference>
<gene>
    <name evidence="2" type="ORF">Rhopal_007201-T1</name>
</gene>
<dbReference type="SUPFAM" id="SSF53474">
    <property type="entry name" value="alpha/beta-Hydrolases"/>
    <property type="match status" value="1"/>
</dbReference>
<dbReference type="Proteomes" id="UP001342314">
    <property type="component" value="Unassembled WGS sequence"/>
</dbReference>
<evidence type="ECO:0000313" key="3">
    <source>
        <dbReference type="Proteomes" id="UP001342314"/>
    </source>
</evidence>
<dbReference type="AlphaFoldDB" id="A0AAV5GXA9"/>
<comment type="caution">
    <text evidence="2">The sequence shown here is derived from an EMBL/GenBank/DDBJ whole genome shotgun (WGS) entry which is preliminary data.</text>
</comment>
<dbReference type="Pfam" id="PF00561">
    <property type="entry name" value="Abhydrolase_1"/>
    <property type="match status" value="1"/>
</dbReference>
<dbReference type="Gene3D" id="3.40.50.1820">
    <property type="entry name" value="alpha/beta hydrolase"/>
    <property type="match status" value="1"/>
</dbReference>
<dbReference type="InterPro" id="IPR050471">
    <property type="entry name" value="AB_hydrolase"/>
</dbReference>
<reference evidence="2 3" key="1">
    <citation type="submission" date="2021-12" db="EMBL/GenBank/DDBJ databases">
        <title>High titer production of polyol ester of fatty acids by Rhodotorula paludigena BS15 towards product separation-free biomass refinery.</title>
        <authorList>
            <person name="Mano J."/>
            <person name="Ono H."/>
            <person name="Tanaka T."/>
            <person name="Naito K."/>
            <person name="Sushida H."/>
            <person name="Ike M."/>
            <person name="Tokuyasu K."/>
            <person name="Kitaoka M."/>
        </authorList>
    </citation>
    <scope>NUCLEOTIDE SEQUENCE [LARGE SCALE GENOMIC DNA]</scope>
    <source>
        <strain evidence="2 3">BS15</strain>
    </source>
</reference>
<dbReference type="PANTHER" id="PTHR43433:SF5">
    <property type="entry name" value="AB HYDROLASE-1 DOMAIN-CONTAINING PROTEIN"/>
    <property type="match status" value="1"/>
</dbReference>